<dbReference type="Pfam" id="PF01656">
    <property type="entry name" value="CbiA"/>
    <property type="match status" value="1"/>
</dbReference>
<dbReference type="GO" id="GO:0009236">
    <property type="term" value="P:cobalamin biosynthetic process"/>
    <property type="evidence" value="ECO:0007669"/>
    <property type="project" value="UniProtKB-UniPathway"/>
</dbReference>
<proteinExistence type="inferred from homology"/>
<evidence type="ECO:0000259" key="5">
    <source>
        <dbReference type="Pfam" id="PF07685"/>
    </source>
</evidence>
<evidence type="ECO:0000256" key="2">
    <source>
        <dbReference type="ARBA" id="ARBA00022573"/>
    </source>
</evidence>
<evidence type="ECO:0000259" key="4">
    <source>
        <dbReference type="Pfam" id="PF01656"/>
    </source>
</evidence>
<dbReference type="NCBIfam" id="TIGR00313">
    <property type="entry name" value="cobQ"/>
    <property type="match status" value="1"/>
</dbReference>
<gene>
    <name evidence="6" type="ORF">MNBD_ACTINO01-2023</name>
</gene>
<dbReference type="CDD" id="cd01750">
    <property type="entry name" value="GATase1_CobQ"/>
    <property type="match status" value="1"/>
</dbReference>
<dbReference type="SUPFAM" id="SSF52540">
    <property type="entry name" value="P-loop containing nucleoside triphosphate hydrolases"/>
    <property type="match status" value="1"/>
</dbReference>
<sequence length="489" mass="52289">MVCGATSGAGKSTVSAALCRSLARRGLNVAPFKAQNMSNHAAVTGDGGEVGRAQAMQALAANVPLERRMNPILLKPTSDQRSHLVVMGEEVSTTDAFGYGATARRLRPMVLDALTSLRFDYDWVIAEGAGGAAEINLLDRDLVNLPLALAAGIPAILVVDIERGGAFAAAHGTIDLLPDMLRSQIVGVVFNRFRGDAALLESGITQLEARSGVPVLGVLPHLGGVPMLGVEDSLDIGITPPRSVNSSLPVRVAVIRLPHLANPSDLDPFAVESHVAMRWVTEPSEIIDADLVVIPGSRTTVDDLAWLRATGIASALEHTDAWVVGICGGYQMLGHVINDTIESDAGTVPGLGLLKVETTFTTPKLVRRRHGLAAQYRVHGYEIRFGRPRSHDQPWFHLDDEPEGAADTANNVYGTSLHGLFDADAFRSRFLASIAEDRGRIYEPSPISFTDRLDGQNDRLADWIEAHIDVPHIIDLAGRALPPAEAAGW</sequence>
<organism evidence="6">
    <name type="scientific">hydrothermal vent metagenome</name>
    <dbReference type="NCBI Taxonomy" id="652676"/>
    <lineage>
        <taxon>unclassified sequences</taxon>
        <taxon>metagenomes</taxon>
        <taxon>ecological metagenomes</taxon>
    </lineage>
</organism>
<dbReference type="InterPro" id="IPR027417">
    <property type="entry name" value="P-loop_NTPase"/>
</dbReference>
<dbReference type="InterPro" id="IPR004459">
    <property type="entry name" value="CobQ_synth"/>
</dbReference>
<comment type="pathway">
    <text evidence="1">Cofactor biosynthesis; adenosylcobalamin biosynthesis.</text>
</comment>
<dbReference type="Gene3D" id="3.40.50.300">
    <property type="entry name" value="P-loop containing nucleotide triphosphate hydrolases"/>
    <property type="match status" value="1"/>
</dbReference>
<dbReference type="EMBL" id="UOEI01000556">
    <property type="protein sequence ID" value="VAW07875.1"/>
    <property type="molecule type" value="Genomic_DNA"/>
</dbReference>
<protein>
    <submittedName>
        <fullName evidence="6">Cobyric acid synthase</fullName>
        <ecNumber evidence="6">6.3.5.10</ecNumber>
    </submittedName>
</protein>
<evidence type="ECO:0000256" key="3">
    <source>
        <dbReference type="ARBA" id="ARBA00022962"/>
    </source>
</evidence>
<keyword evidence="2" id="KW-0169">Cobalamin biosynthesis</keyword>
<dbReference type="EC" id="6.3.5.10" evidence="6"/>
<dbReference type="GO" id="GO:0051921">
    <property type="term" value="F:adenosylcobyric acid synthase (glutamine-hydrolyzing) activity"/>
    <property type="evidence" value="ECO:0007669"/>
    <property type="project" value="UniProtKB-EC"/>
</dbReference>
<dbReference type="PROSITE" id="PS51274">
    <property type="entry name" value="GATASE_COBBQ"/>
    <property type="match status" value="1"/>
</dbReference>
<dbReference type="InterPro" id="IPR029062">
    <property type="entry name" value="Class_I_gatase-like"/>
</dbReference>
<dbReference type="PANTHER" id="PTHR21343">
    <property type="entry name" value="DETHIOBIOTIN SYNTHETASE"/>
    <property type="match status" value="1"/>
</dbReference>
<dbReference type="InterPro" id="IPR033949">
    <property type="entry name" value="CobQ_GATase1"/>
</dbReference>
<dbReference type="NCBIfam" id="NF001989">
    <property type="entry name" value="PRK00784.1"/>
    <property type="match status" value="1"/>
</dbReference>
<accession>A0A3B0SPZ5</accession>
<name>A0A3B0SPZ5_9ZZZZ</name>
<evidence type="ECO:0000313" key="6">
    <source>
        <dbReference type="EMBL" id="VAW07875.1"/>
    </source>
</evidence>
<dbReference type="PANTHER" id="PTHR21343:SF1">
    <property type="entry name" value="COBYRIC ACID SYNTHASE"/>
    <property type="match status" value="1"/>
</dbReference>
<keyword evidence="3" id="KW-0315">Glutamine amidotransferase</keyword>
<dbReference type="Gene3D" id="3.40.50.880">
    <property type="match status" value="1"/>
</dbReference>
<dbReference type="InterPro" id="IPR002586">
    <property type="entry name" value="CobQ/CobB/MinD/ParA_Nub-bd_dom"/>
</dbReference>
<dbReference type="InterPro" id="IPR011698">
    <property type="entry name" value="GATase_3"/>
</dbReference>
<reference evidence="6" key="1">
    <citation type="submission" date="2018-06" db="EMBL/GenBank/DDBJ databases">
        <authorList>
            <person name="Zhirakovskaya E."/>
        </authorList>
    </citation>
    <scope>NUCLEOTIDE SEQUENCE</scope>
</reference>
<dbReference type="PROSITE" id="PS51273">
    <property type="entry name" value="GATASE_TYPE_1"/>
    <property type="match status" value="1"/>
</dbReference>
<dbReference type="HAMAP" id="MF_00028">
    <property type="entry name" value="CobQ"/>
    <property type="match status" value="1"/>
</dbReference>
<feature type="domain" description="CobQ/CobB/MinD/ParA nucleotide binding" evidence="4">
    <location>
        <begin position="1"/>
        <end position="221"/>
    </location>
</feature>
<keyword evidence="6" id="KW-0436">Ligase</keyword>
<dbReference type="AlphaFoldDB" id="A0A3B0SPZ5"/>
<dbReference type="UniPathway" id="UPA00148"/>
<feature type="domain" description="CobB/CobQ-like glutamine amidotransferase" evidence="5">
    <location>
        <begin position="251"/>
        <end position="425"/>
    </location>
</feature>
<dbReference type="SUPFAM" id="SSF52317">
    <property type="entry name" value="Class I glutamine amidotransferase-like"/>
    <property type="match status" value="1"/>
</dbReference>
<dbReference type="Pfam" id="PF07685">
    <property type="entry name" value="GATase_3"/>
    <property type="match status" value="1"/>
</dbReference>
<evidence type="ECO:0000256" key="1">
    <source>
        <dbReference type="ARBA" id="ARBA00004953"/>
    </source>
</evidence>